<gene>
    <name evidence="1" type="ORF">SAMN05444339_104154</name>
</gene>
<sequence>MKVTPESLEGRLMAQRQVLARLVQAADPAVRQWLRDKSEVQVPEEDPGVGDASGAFAIEASLADEMRLILEAAERHRQG</sequence>
<dbReference type="EMBL" id="FQUE01000004">
    <property type="protein sequence ID" value="SHF22331.1"/>
    <property type="molecule type" value="Genomic_DNA"/>
</dbReference>
<keyword evidence="2" id="KW-1185">Reference proteome</keyword>
<reference evidence="2" key="1">
    <citation type="submission" date="2016-11" db="EMBL/GenBank/DDBJ databases">
        <authorList>
            <person name="Varghese N."/>
            <person name="Submissions S."/>
        </authorList>
    </citation>
    <scope>NUCLEOTIDE SEQUENCE [LARGE SCALE GENOMIC DNA]</scope>
    <source>
        <strain evidence="2">DSM 29326</strain>
    </source>
</reference>
<proteinExistence type="predicted"/>
<dbReference type="RefSeq" id="WP_072857195.1">
    <property type="nucleotide sequence ID" value="NZ_FQUE01000004.1"/>
</dbReference>
<dbReference type="STRING" id="366533.SAMN05444339_104154"/>
<accession>A0A1M4ZWF8</accession>
<organism evidence="1 2">
    <name type="scientific">Loktanella atrilutea</name>
    <dbReference type="NCBI Taxonomy" id="366533"/>
    <lineage>
        <taxon>Bacteria</taxon>
        <taxon>Pseudomonadati</taxon>
        <taxon>Pseudomonadota</taxon>
        <taxon>Alphaproteobacteria</taxon>
        <taxon>Rhodobacterales</taxon>
        <taxon>Roseobacteraceae</taxon>
        <taxon>Loktanella</taxon>
    </lineage>
</organism>
<evidence type="ECO:0000313" key="1">
    <source>
        <dbReference type="EMBL" id="SHF22331.1"/>
    </source>
</evidence>
<dbReference type="Proteomes" id="UP000183987">
    <property type="component" value="Unassembled WGS sequence"/>
</dbReference>
<protein>
    <submittedName>
        <fullName evidence="1">Uncharacterized protein</fullName>
    </submittedName>
</protein>
<dbReference type="AlphaFoldDB" id="A0A1M4ZWF8"/>
<evidence type="ECO:0000313" key="2">
    <source>
        <dbReference type="Proteomes" id="UP000183987"/>
    </source>
</evidence>
<dbReference type="OrthoDB" id="7619942at2"/>
<name>A0A1M4ZWF8_LOKAT</name>